<reference evidence="1" key="1">
    <citation type="submission" date="2016-12" db="EMBL/GenBank/DDBJ databases">
        <authorList>
            <person name="Moulin L."/>
        </authorList>
    </citation>
    <scope>NUCLEOTIDE SEQUENCE [LARGE SCALE GENOMIC DNA]</scope>
    <source>
        <strain evidence="1">STM 7183</strain>
    </source>
</reference>
<dbReference type="AlphaFoldDB" id="A0A1N7S3F4"/>
<accession>A0A1N7S3F4</accession>
<evidence type="ECO:0000313" key="2">
    <source>
        <dbReference type="Proteomes" id="UP000195569"/>
    </source>
</evidence>
<dbReference type="Proteomes" id="UP000195569">
    <property type="component" value="Unassembled WGS sequence"/>
</dbReference>
<comment type="caution">
    <text evidence="1">The sequence shown here is derived from an EMBL/GenBank/DDBJ whole genome shotgun (WGS) entry which is preliminary data.</text>
</comment>
<name>A0A1N7S3F4_9BURK</name>
<protein>
    <submittedName>
        <fullName evidence="1">Uncharacterized protein</fullName>
    </submittedName>
</protein>
<keyword evidence="2" id="KW-1185">Reference proteome</keyword>
<organism evidence="1 2">
    <name type="scientific">Paraburkholderia piptadeniae</name>
    <dbReference type="NCBI Taxonomy" id="1701573"/>
    <lineage>
        <taxon>Bacteria</taxon>
        <taxon>Pseudomonadati</taxon>
        <taxon>Pseudomonadota</taxon>
        <taxon>Betaproteobacteria</taxon>
        <taxon>Burkholderiales</taxon>
        <taxon>Burkholderiaceae</taxon>
        <taxon>Paraburkholderia</taxon>
    </lineage>
</organism>
<evidence type="ECO:0000313" key="1">
    <source>
        <dbReference type="EMBL" id="SIT41838.1"/>
    </source>
</evidence>
<dbReference type="EMBL" id="CYGY02000030">
    <property type="protein sequence ID" value="SIT41838.1"/>
    <property type="molecule type" value="Genomic_DNA"/>
</dbReference>
<gene>
    <name evidence="1" type="ORF">BN2476_300218</name>
</gene>
<proteinExistence type="predicted"/>
<sequence>MRDHNGTRMSTRNFEFCAAPADDFFIWKRKLPHLIRQLSYEALAQERAMDTDLHDHCHKNNNNA</sequence>